<keyword evidence="4" id="KW-0479">Metal-binding</keyword>
<evidence type="ECO:0000256" key="1">
    <source>
        <dbReference type="ARBA" id="ARBA00001966"/>
    </source>
</evidence>
<feature type="region of interest" description="Disordered" evidence="7">
    <location>
        <begin position="480"/>
        <end position="574"/>
    </location>
</feature>
<dbReference type="PANTHER" id="PTHR14464:SF4">
    <property type="entry name" value="EXONUCLEASE V"/>
    <property type="match status" value="1"/>
</dbReference>
<evidence type="ECO:0000256" key="4">
    <source>
        <dbReference type="ARBA" id="ARBA00022485"/>
    </source>
</evidence>
<keyword evidence="4" id="KW-0004">4Fe-4S</keyword>
<dbReference type="InterPro" id="IPR017956">
    <property type="entry name" value="AT_hook_DNA-bd_motif"/>
</dbReference>
<evidence type="ECO:0000313" key="8">
    <source>
        <dbReference type="EMBL" id="RPB10932.1"/>
    </source>
</evidence>
<dbReference type="PANTHER" id="PTHR14464">
    <property type="entry name" value="EXONUCLEASE V"/>
    <property type="match status" value="1"/>
</dbReference>
<evidence type="ECO:0000256" key="3">
    <source>
        <dbReference type="ARBA" id="ARBA00011245"/>
    </source>
</evidence>
<comment type="similarity">
    <text evidence="2">Belongs to the EXO5 family.</text>
</comment>
<dbReference type="GO" id="GO:0003677">
    <property type="term" value="F:DNA binding"/>
    <property type="evidence" value="ECO:0007669"/>
    <property type="project" value="InterPro"/>
</dbReference>
<evidence type="ECO:0000256" key="2">
    <source>
        <dbReference type="ARBA" id="ARBA00009797"/>
    </source>
</evidence>
<dbReference type="OrthoDB" id="354769at2759"/>
<feature type="compositionally biased region" description="Basic and acidic residues" evidence="7">
    <location>
        <begin position="565"/>
        <end position="574"/>
    </location>
</feature>
<comment type="cofactor">
    <cofactor evidence="1">
        <name>[4Fe-4S] cluster</name>
        <dbReference type="ChEBI" id="CHEBI:49883"/>
    </cofactor>
</comment>
<dbReference type="Pfam" id="PF09810">
    <property type="entry name" value="Exo5"/>
    <property type="match status" value="1"/>
</dbReference>
<dbReference type="AlphaFoldDB" id="A0A3N4KNN3"/>
<evidence type="ECO:0000313" key="9">
    <source>
        <dbReference type="Proteomes" id="UP000277580"/>
    </source>
</evidence>
<dbReference type="GO" id="GO:0045145">
    <property type="term" value="F:single-stranded DNA 5'-3' DNA exonuclease activity"/>
    <property type="evidence" value="ECO:0007669"/>
    <property type="project" value="InterPro"/>
</dbReference>
<evidence type="ECO:0008006" key="10">
    <source>
        <dbReference type="Google" id="ProtNLM"/>
    </source>
</evidence>
<keyword evidence="9" id="KW-1185">Reference proteome</keyword>
<name>A0A3N4KNN3_9PEZI</name>
<dbReference type="SMART" id="SM00384">
    <property type="entry name" value="AT_hook"/>
    <property type="match status" value="2"/>
</dbReference>
<proteinExistence type="inferred from homology"/>
<feature type="region of interest" description="Disordered" evidence="7">
    <location>
        <begin position="1"/>
        <end position="40"/>
    </location>
</feature>
<dbReference type="InterPro" id="IPR019190">
    <property type="entry name" value="EXOV"/>
</dbReference>
<dbReference type="GO" id="GO:0051539">
    <property type="term" value="F:4 iron, 4 sulfur cluster binding"/>
    <property type="evidence" value="ECO:0007669"/>
    <property type="project" value="UniProtKB-KW"/>
</dbReference>
<organism evidence="8 9">
    <name type="scientific">Morchella conica CCBAS932</name>
    <dbReference type="NCBI Taxonomy" id="1392247"/>
    <lineage>
        <taxon>Eukaryota</taxon>
        <taxon>Fungi</taxon>
        <taxon>Dikarya</taxon>
        <taxon>Ascomycota</taxon>
        <taxon>Pezizomycotina</taxon>
        <taxon>Pezizomycetes</taxon>
        <taxon>Pezizales</taxon>
        <taxon>Morchellaceae</taxon>
        <taxon>Morchella</taxon>
    </lineage>
</organism>
<keyword evidence="4" id="KW-0408">Iron</keyword>
<gene>
    <name evidence="8" type="ORF">P167DRAFT_525191</name>
</gene>
<keyword evidence="4" id="KW-0411">Iron-sulfur</keyword>
<comment type="subunit">
    <text evidence="3">Monomer.</text>
</comment>
<dbReference type="GO" id="GO:0005739">
    <property type="term" value="C:mitochondrion"/>
    <property type="evidence" value="ECO:0007669"/>
    <property type="project" value="TreeGrafter"/>
</dbReference>
<keyword evidence="5" id="KW-0540">Nuclease</keyword>
<dbReference type="EMBL" id="ML119139">
    <property type="protein sequence ID" value="RPB10932.1"/>
    <property type="molecule type" value="Genomic_DNA"/>
</dbReference>
<dbReference type="Proteomes" id="UP000277580">
    <property type="component" value="Unassembled WGS sequence"/>
</dbReference>
<keyword evidence="6" id="KW-0378">Hydrolase</keyword>
<dbReference type="Gene3D" id="3.90.320.10">
    <property type="match status" value="1"/>
</dbReference>
<evidence type="ECO:0000256" key="5">
    <source>
        <dbReference type="ARBA" id="ARBA00022722"/>
    </source>
</evidence>
<accession>A0A3N4KNN3</accession>
<protein>
    <recommendedName>
        <fullName evidence="10">Exonuclease V</fullName>
    </recommendedName>
</protein>
<dbReference type="GO" id="GO:0036297">
    <property type="term" value="P:interstrand cross-link repair"/>
    <property type="evidence" value="ECO:0007669"/>
    <property type="project" value="TreeGrafter"/>
</dbReference>
<feature type="compositionally biased region" description="Low complexity" evidence="7">
    <location>
        <begin position="539"/>
        <end position="551"/>
    </location>
</feature>
<evidence type="ECO:0000256" key="6">
    <source>
        <dbReference type="ARBA" id="ARBA00022839"/>
    </source>
</evidence>
<evidence type="ECO:0000256" key="7">
    <source>
        <dbReference type="SAM" id="MobiDB-lite"/>
    </source>
</evidence>
<feature type="region of interest" description="Disordered" evidence="7">
    <location>
        <begin position="82"/>
        <end position="120"/>
    </location>
</feature>
<dbReference type="InParanoid" id="A0A3N4KNN3"/>
<sequence length="574" mass="63946">MSPPPSSSSSDYGSDINLPDLDGHDSSTTAVASGSDYGSDIDLTDIDLLNLLDDPAHLYPPLPHYDFPARPPNQAPLVVQYETEPPQTSPTPTLPTISPAQPEMEAADTSPPLPGRSPYERFRSRRGRLSVTDLVSGVWCEQQFMYTLETGFKRNTPAMRRGTRLHKVLEEEVHTTVPVTVKTKEDQWGLKLFNICQGLQSLAEYGMTRELEVFGWLDGIFISGVIDEITYDHPRPDGVEVEVEAGTEATETPSDDESFTTCPDDVPKVVYITDTKTRMTPTVPKQSQQLSASLQLTFYHTLLASLPSVPFNEVIAHHNLSPTARFSDTFIAQIASMQSTISLQDLLDNNSLPGMWSLVLSQYAKTIDSIGDTVGVTYRFQGNGEVIAERSWRVEEDVRERHLDDVMQWWKGERTTRGVAIEEAWKCSMCEFQEGCTWRLGKLEETRRKARDSFAANEKVEPRDKVEINEDALKTVERVRRGRKAAGEAVASDSDTNKEEKPRRRRSKKNKDIATTATSDEAVQVVKRGRGRPRKDENAAVNAATSTTTTTGKEAQVVKRARGRPGRDSNIDPS</sequence>
<dbReference type="GO" id="GO:0005634">
    <property type="term" value="C:nucleus"/>
    <property type="evidence" value="ECO:0007669"/>
    <property type="project" value="TreeGrafter"/>
</dbReference>
<keyword evidence="6" id="KW-0269">Exonuclease</keyword>
<reference evidence="8 9" key="1">
    <citation type="journal article" date="2018" name="Nat. Ecol. Evol.">
        <title>Pezizomycetes genomes reveal the molecular basis of ectomycorrhizal truffle lifestyle.</title>
        <authorList>
            <person name="Murat C."/>
            <person name="Payen T."/>
            <person name="Noel B."/>
            <person name="Kuo A."/>
            <person name="Morin E."/>
            <person name="Chen J."/>
            <person name="Kohler A."/>
            <person name="Krizsan K."/>
            <person name="Balestrini R."/>
            <person name="Da Silva C."/>
            <person name="Montanini B."/>
            <person name="Hainaut M."/>
            <person name="Levati E."/>
            <person name="Barry K.W."/>
            <person name="Belfiori B."/>
            <person name="Cichocki N."/>
            <person name="Clum A."/>
            <person name="Dockter R.B."/>
            <person name="Fauchery L."/>
            <person name="Guy J."/>
            <person name="Iotti M."/>
            <person name="Le Tacon F."/>
            <person name="Lindquist E.A."/>
            <person name="Lipzen A."/>
            <person name="Malagnac F."/>
            <person name="Mello A."/>
            <person name="Molinier V."/>
            <person name="Miyauchi S."/>
            <person name="Poulain J."/>
            <person name="Riccioni C."/>
            <person name="Rubini A."/>
            <person name="Sitrit Y."/>
            <person name="Splivallo R."/>
            <person name="Traeger S."/>
            <person name="Wang M."/>
            <person name="Zifcakova L."/>
            <person name="Wipf D."/>
            <person name="Zambonelli A."/>
            <person name="Paolocci F."/>
            <person name="Nowrousian M."/>
            <person name="Ottonello S."/>
            <person name="Baldrian P."/>
            <person name="Spatafora J.W."/>
            <person name="Henrissat B."/>
            <person name="Nagy L.G."/>
            <person name="Aury J.M."/>
            <person name="Wincker P."/>
            <person name="Grigoriev I.V."/>
            <person name="Bonfante P."/>
            <person name="Martin F.M."/>
        </authorList>
    </citation>
    <scope>NUCLEOTIDE SEQUENCE [LARGE SCALE GENOMIC DNA]</scope>
    <source>
        <strain evidence="8 9">CCBAS932</strain>
    </source>
</reference>
<dbReference type="InterPro" id="IPR011604">
    <property type="entry name" value="PDDEXK-like_dom_sf"/>
</dbReference>